<reference evidence="2" key="1">
    <citation type="submission" date="2019-12" db="EMBL/GenBank/DDBJ databases">
        <title>Genome sequencing and annotation of Brassica cretica.</title>
        <authorList>
            <person name="Studholme D.J."/>
            <person name="Sarris P.F."/>
        </authorList>
    </citation>
    <scope>NUCLEOTIDE SEQUENCE</scope>
    <source>
        <strain evidence="2">PFS-102/07</strain>
        <tissue evidence="2">Leaf</tissue>
    </source>
</reference>
<dbReference type="AlphaFoldDB" id="A0A8S9IU96"/>
<gene>
    <name evidence="2" type="ORF">F2Q70_00003862</name>
</gene>
<feature type="region of interest" description="Disordered" evidence="1">
    <location>
        <begin position="103"/>
        <end position="131"/>
    </location>
</feature>
<evidence type="ECO:0000256" key="1">
    <source>
        <dbReference type="SAM" id="MobiDB-lite"/>
    </source>
</evidence>
<name>A0A8S9IU96_BRACR</name>
<evidence type="ECO:0000313" key="2">
    <source>
        <dbReference type="EMBL" id="KAF2572636.1"/>
    </source>
</evidence>
<protein>
    <submittedName>
        <fullName evidence="2">Uncharacterized protein</fullName>
    </submittedName>
</protein>
<dbReference type="EMBL" id="QGKY02001015">
    <property type="protein sequence ID" value="KAF2572636.1"/>
    <property type="molecule type" value="Genomic_DNA"/>
</dbReference>
<organism evidence="2">
    <name type="scientific">Brassica cretica</name>
    <name type="common">Mustard</name>
    <dbReference type="NCBI Taxonomy" id="69181"/>
    <lineage>
        <taxon>Eukaryota</taxon>
        <taxon>Viridiplantae</taxon>
        <taxon>Streptophyta</taxon>
        <taxon>Embryophyta</taxon>
        <taxon>Tracheophyta</taxon>
        <taxon>Spermatophyta</taxon>
        <taxon>Magnoliopsida</taxon>
        <taxon>eudicotyledons</taxon>
        <taxon>Gunneridae</taxon>
        <taxon>Pentapetalae</taxon>
        <taxon>rosids</taxon>
        <taxon>malvids</taxon>
        <taxon>Brassicales</taxon>
        <taxon>Brassicaceae</taxon>
        <taxon>Brassiceae</taxon>
        <taxon>Brassica</taxon>
    </lineage>
</organism>
<comment type="caution">
    <text evidence="2">The sequence shown here is derived from an EMBL/GenBank/DDBJ whole genome shotgun (WGS) entry which is preliminary data.</text>
</comment>
<sequence length="205" mass="22698">MERRLDEAVEVVFDMLANSLSPDMIGGSLCSLFGGNSGPVPFPASMRRFNYDQSELLDPNLTRFHPAQQGVGKGLHEVTQSRGKNVRLNALGGVEEVLGSEVNERAKSRTKATRRRAETSRGSARRRAQPSRRFYIRPASLTITPVLYSPGELNHHAGQLAPRARPDPGLSDLLRLPYLPYSCDIRPSGPYTSRFVLTKVILEVL</sequence>
<accession>A0A8S9IU96</accession>
<proteinExistence type="predicted"/>